<dbReference type="InterPro" id="IPR011333">
    <property type="entry name" value="SKP1/BTB/POZ_sf"/>
</dbReference>
<dbReference type="EMBL" id="JARKIE010000187">
    <property type="protein sequence ID" value="KAJ7669567.1"/>
    <property type="molecule type" value="Genomic_DNA"/>
</dbReference>
<evidence type="ECO:0000313" key="2">
    <source>
        <dbReference type="Proteomes" id="UP001221757"/>
    </source>
</evidence>
<evidence type="ECO:0008006" key="3">
    <source>
        <dbReference type="Google" id="ProtNLM"/>
    </source>
</evidence>
<proteinExistence type="predicted"/>
<accession>A0AAD7CXS1</accession>
<protein>
    <recommendedName>
        <fullName evidence="3">BTB domain-containing protein</fullName>
    </recommendedName>
</protein>
<gene>
    <name evidence="1" type="ORF">B0H17DRAFT_1335743</name>
</gene>
<reference evidence="1" key="1">
    <citation type="submission" date="2023-03" db="EMBL/GenBank/DDBJ databases">
        <title>Massive genome expansion in bonnet fungi (Mycena s.s.) driven by repeated elements and novel gene families across ecological guilds.</title>
        <authorList>
            <consortium name="Lawrence Berkeley National Laboratory"/>
            <person name="Harder C.B."/>
            <person name="Miyauchi S."/>
            <person name="Viragh M."/>
            <person name="Kuo A."/>
            <person name="Thoen E."/>
            <person name="Andreopoulos B."/>
            <person name="Lu D."/>
            <person name="Skrede I."/>
            <person name="Drula E."/>
            <person name="Henrissat B."/>
            <person name="Morin E."/>
            <person name="Kohler A."/>
            <person name="Barry K."/>
            <person name="LaButti K."/>
            <person name="Morin E."/>
            <person name="Salamov A."/>
            <person name="Lipzen A."/>
            <person name="Mereny Z."/>
            <person name="Hegedus B."/>
            <person name="Baldrian P."/>
            <person name="Stursova M."/>
            <person name="Weitz H."/>
            <person name="Taylor A."/>
            <person name="Grigoriev I.V."/>
            <person name="Nagy L.G."/>
            <person name="Martin F."/>
            <person name="Kauserud H."/>
        </authorList>
    </citation>
    <scope>NUCLEOTIDE SEQUENCE</scope>
    <source>
        <strain evidence="1">CBHHK067</strain>
    </source>
</reference>
<sequence length="312" mass="35236">MDATELVRSTEFWFEDGTVILQVENMLYRVYRGLLSSRSAVFRDTFSIPQPQAAGDRNEIEGCPVVQLHEKAKDFAHFLRALHHYGSHKTCAVSGIFTLTSVIRLSDKYDAALLRHSMVEILSDLYPSALHKWRARDDAVPAGYNAQLIDHIPALNIARKMDIRSILPGVMYEVCCWNSLEEILYGVSASEKHALKTIDNVEDRKRCALAIPHLISAQRLVFTNYLTPGEDDANPECADIAACDAERLRWLAIDLPTVENMDVLDEELAWESFAVCSSCLDAAKDTYTEDREAVWNRLPSIFNLGTWEELLA</sequence>
<dbReference type="AlphaFoldDB" id="A0AAD7CXS1"/>
<keyword evidence="2" id="KW-1185">Reference proteome</keyword>
<organism evidence="1 2">
    <name type="scientific">Mycena rosella</name>
    <name type="common">Pink bonnet</name>
    <name type="synonym">Agaricus rosellus</name>
    <dbReference type="NCBI Taxonomy" id="1033263"/>
    <lineage>
        <taxon>Eukaryota</taxon>
        <taxon>Fungi</taxon>
        <taxon>Dikarya</taxon>
        <taxon>Basidiomycota</taxon>
        <taxon>Agaricomycotina</taxon>
        <taxon>Agaricomycetes</taxon>
        <taxon>Agaricomycetidae</taxon>
        <taxon>Agaricales</taxon>
        <taxon>Marasmiineae</taxon>
        <taxon>Mycenaceae</taxon>
        <taxon>Mycena</taxon>
    </lineage>
</organism>
<name>A0AAD7CXS1_MYCRO</name>
<dbReference type="Proteomes" id="UP001221757">
    <property type="component" value="Unassembled WGS sequence"/>
</dbReference>
<evidence type="ECO:0000313" key="1">
    <source>
        <dbReference type="EMBL" id="KAJ7669567.1"/>
    </source>
</evidence>
<dbReference type="Gene3D" id="3.30.710.10">
    <property type="entry name" value="Potassium Channel Kv1.1, Chain A"/>
    <property type="match status" value="1"/>
</dbReference>
<comment type="caution">
    <text evidence="1">The sequence shown here is derived from an EMBL/GenBank/DDBJ whole genome shotgun (WGS) entry which is preliminary data.</text>
</comment>